<organism evidence="2 3">
    <name type="scientific">Dendrobium catenatum</name>
    <dbReference type="NCBI Taxonomy" id="906689"/>
    <lineage>
        <taxon>Eukaryota</taxon>
        <taxon>Viridiplantae</taxon>
        <taxon>Streptophyta</taxon>
        <taxon>Embryophyta</taxon>
        <taxon>Tracheophyta</taxon>
        <taxon>Spermatophyta</taxon>
        <taxon>Magnoliopsida</taxon>
        <taxon>Liliopsida</taxon>
        <taxon>Asparagales</taxon>
        <taxon>Orchidaceae</taxon>
        <taxon>Epidendroideae</taxon>
        <taxon>Malaxideae</taxon>
        <taxon>Dendrobiinae</taxon>
        <taxon>Dendrobium</taxon>
    </lineage>
</organism>
<name>A0A2I0WJF1_9ASPA</name>
<dbReference type="EMBL" id="KZ502573">
    <property type="protein sequence ID" value="PKU75787.1"/>
    <property type="molecule type" value="Genomic_DNA"/>
</dbReference>
<dbReference type="PANTHER" id="PTHR47481">
    <property type="match status" value="1"/>
</dbReference>
<dbReference type="CDD" id="cd09272">
    <property type="entry name" value="RNase_HI_RT_Ty1"/>
    <property type="match status" value="1"/>
</dbReference>
<evidence type="ECO:0000256" key="1">
    <source>
        <dbReference type="SAM" id="MobiDB-lite"/>
    </source>
</evidence>
<proteinExistence type="predicted"/>
<dbReference type="Proteomes" id="UP000233837">
    <property type="component" value="Unassembled WGS sequence"/>
</dbReference>
<gene>
    <name evidence="2" type="ORF">MA16_Dca026482</name>
</gene>
<dbReference type="AlphaFoldDB" id="A0A2I0WJF1"/>
<evidence type="ECO:0000313" key="3">
    <source>
        <dbReference type="Proteomes" id="UP000233837"/>
    </source>
</evidence>
<reference evidence="2 3" key="1">
    <citation type="journal article" date="2016" name="Sci. Rep.">
        <title>The Dendrobium catenatum Lindl. genome sequence provides insights into polysaccharide synthase, floral development and adaptive evolution.</title>
        <authorList>
            <person name="Zhang G.Q."/>
            <person name="Xu Q."/>
            <person name="Bian C."/>
            <person name="Tsai W.C."/>
            <person name="Yeh C.M."/>
            <person name="Liu K.W."/>
            <person name="Yoshida K."/>
            <person name="Zhang L.S."/>
            <person name="Chang S.B."/>
            <person name="Chen F."/>
            <person name="Shi Y."/>
            <person name="Su Y.Y."/>
            <person name="Zhang Y.Q."/>
            <person name="Chen L.J."/>
            <person name="Yin Y."/>
            <person name="Lin M."/>
            <person name="Huang H."/>
            <person name="Deng H."/>
            <person name="Wang Z.W."/>
            <person name="Zhu S.L."/>
            <person name="Zhao X."/>
            <person name="Deng C."/>
            <person name="Niu S.C."/>
            <person name="Huang J."/>
            <person name="Wang M."/>
            <person name="Liu G.H."/>
            <person name="Yang H.J."/>
            <person name="Xiao X.J."/>
            <person name="Hsiao Y.Y."/>
            <person name="Wu W.L."/>
            <person name="Chen Y.Y."/>
            <person name="Mitsuda N."/>
            <person name="Ohme-Takagi M."/>
            <person name="Luo Y.B."/>
            <person name="Van de Peer Y."/>
            <person name="Liu Z.J."/>
        </authorList>
    </citation>
    <scope>NUCLEOTIDE SEQUENCE [LARGE SCALE GENOMIC DNA]</scope>
    <source>
        <tissue evidence="2">The whole plant</tissue>
    </source>
</reference>
<dbReference type="PANTHER" id="PTHR47481:SF31">
    <property type="entry name" value="OS01G0873500 PROTEIN"/>
    <property type="match status" value="1"/>
</dbReference>
<evidence type="ECO:0000313" key="2">
    <source>
        <dbReference type="EMBL" id="PKU75787.1"/>
    </source>
</evidence>
<dbReference type="Pfam" id="PF14223">
    <property type="entry name" value="Retrotran_gag_2"/>
    <property type="match status" value="1"/>
</dbReference>
<keyword evidence="3" id="KW-1185">Reference proteome</keyword>
<protein>
    <submittedName>
        <fullName evidence="2">Retrovirus-related Pol polyprotein from transposon TNT 1-94</fullName>
    </submittedName>
</protein>
<feature type="region of interest" description="Disordered" evidence="1">
    <location>
        <begin position="1"/>
        <end position="28"/>
    </location>
</feature>
<accession>A0A2I0WJF1</accession>
<sequence length="347" mass="38803">MSQSMEDQDSTHSRPPSSTALSGDSSPEIHIPPQLKFLISNIKNLVPNDLTTENYAIWRIQLLQQFTANGYAGHLTGTTSCPPDTASRASQRWHLADNNLLSALFSTISPTILPYVISCTSAHDGWLVLERRLQPTCRSRVIQLKNELHHVQMQNKTMQEYLNHVKSIVDNISASGSNVDAEDVILHILNGLPSTYNSFKAAIRTSPLPMTLDNLYSLLCSEEINVNQEISRDASNNSEYRALSAATSDVIWLHRLAAELDLPQNSPTQIYCDNTSAIALARNPVFHARTKHIEIDYQFIRQHLKTGAISLSHIPSEEQIADILTKSCSAARFHNLRRKLTIRSQND</sequence>
<reference evidence="2 3" key="2">
    <citation type="journal article" date="2017" name="Nature">
        <title>The Apostasia genome and the evolution of orchids.</title>
        <authorList>
            <person name="Zhang G.Q."/>
            <person name="Liu K.W."/>
            <person name="Li Z."/>
            <person name="Lohaus R."/>
            <person name="Hsiao Y.Y."/>
            <person name="Niu S.C."/>
            <person name="Wang J.Y."/>
            <person name="Lin Y.C."/>
            <person name="Xu Q."/>
            <person name="Chen L.J."/>
            <person name="Yoshida K."/>
            <person name="Fujiwara S."/>
            <person name="Wang Z.W."/>
            <person name="Zhang Y.Q."/>
            <person name="Mitsuda N."/>
            <person name="Wang M."/>
            <person name="Liu G.H."/>
            <person name="Pecoraro L."/>
            <person name="Huang H.X."/>
            <person name="Xiao X.J."/>
            <person name="Lin M."/>
            <person name="Wu X.Y."/>
            <person name="Wu W.L."/>
            <person name="Chen Y.Y."/>
            <person name="Chang S.B."/>
            <person name="Sakamoto S."/>
            <person name="Ohme-Takagi M."/>
            <person name="Yagi M."/>
            <person name="Zeng S.J."/>
            <person name="Shen C.Y."/>
            <person name="Yeh C.M."/>
            <person name="Luo Y.B."/>
            <person name="Tsai W.C."/>
            <person name="Van de Peer Y."/>
            <person name="Liu Z.J."/>
        </authorList>
    </citation>
    <scope>NUCLEOTIDE SEQUENCE [LARGE SCALE GENOMIC DNA]</scope>
    <source>
        <tissue evidence="2">The whole plant</tissue>
    </source>
</reference>
<feature type="compositionally biased region" description="Polar residues" evidence="1">
    <location>
        <begin position="13"/>
        <end position="25"/>
    </location>
</feature>